<dbReference type="Proteomes" id="UP000190285">
    <property type="component" value="Unassembled WGS sequence"/>
</dbReference>
<gene>
    <name evidence="1" type="ORF">SAMN02194393_00368</name>
</gene>
<dbReference type="RefSeq" id="WP_079488892.1">
    <property type="nucleotide sequence ID" value="NZ_FUZT01000001.1"/>
</dbReference>
<dbReference type="AlphaFoldDB" id="A0A1T5IGU9"/>
<evidence type="ECO:0000313" key="1">
    <source>
        <dbReference type="EMBL" id="SKC38416.1"/>
    </source>
</evidence>
<evidence type="ECO:0000313" key="2">
    <source>
        <dbReference type="Proteomes" id="UP000190285"/>
    </source>
</evidence>
<keyword evidence="2" id="KW-1185">Reference proteome</keyword>
<protein>
    <recommendedName>
        <fullName evidence="3">Uracil-DNA glycosylase</fullName>
    </recommendedName>
</protein>
<dbReference type="OrthoDB" id="9807346at2"/>
<dbReference type="EMBL" id="FUZT01000001">
    <property type="protein sequence ID" value="SKC38416.1"/>
    <property type="molecule type" value="Genomic_DNA"/>
</dbReference>
<proteinExistence type="predicted"/>
<evidence type="ECO:0008006" key="3">
    <source>
        <dbReference type="Google" id="ProtNLM"/>
    </source>
</evidence>
<sequence>MTKENRINCFKCIHFYITWDPNNPRGCKYFGFKTKLVPSLAVLRSSGKKCRAFVKK</sequence>
<reference evidence="1 2" key="1">
    <citation type="submission" date="2017-02" db="EMBL/GenBank/DDBJ databases">
        <authorList>
            <person name="Peterson S.W."/>
        </authorList>
    </citation>
    <scope>NUCLEOTIDE SEQUENCE [LARGE SCALE GENOMIC DNA]</scope>
    <source>
        <strain evidence="1 2">M1</strain>
    </source>
</reference>
<organism evidence="1 2">
    <name type="scientific">Maledivibacter halophilus</name>
    <dbReference type="NCBI Taxonomy" id="36842"/>
    <lineage>
        <taxon>Bacteria</taxon>
        <taxon>Bacillati</taxon>
        <taxon>Bacillota</taxon>
        <taxon>Clostridia</taxon>
        <taxon>Peptostreptococcales</taxon>
        <taxon>Caminicellaceae</taxon>
        <taxon>Maledivibacter</taxon>
    </lineage>
</organism>
<accession>A0A1T5IGU9</accession>
<dbReference type="STRING" id="36842.SAMN02194393_00368"/>
<name>A0A1T5IGU9_9FIRM</name>